<evidence type="ECO:0000313" key="3">
    <source>
        <dbReference type="Proteomes" id="UP000299102"/>
    </source>
</evidence>
<organism evidence="2 3">
    <name type="scientific">Eumeta variegata</name>
    <name type="common">Bagworm moth</name>
    <name type="synonym">Eumeta japonica</name>
    <dbReference type="NCBI Taxonomy" id="151549"/>
    <lineage>
        <taxon>Eukaryota</taxon>
        <taxon>Metazoa</taxon>
        <taxon>Ecdysozoa</taxon>
        <taxon>Arthropoda</taxon>
        <taxon>Hexapoda</taxon>
        <taxon>Insecta</taxon>
        <taxon>Pterygota</taxon>
        <taxon>Neoptera</taxon>
        <taxon>Endopterygota</taxon>
        <taxon>Lepidoptera</taxon>
        <taxon>Glossata</taxon>
        <taxon>Ditrysia</taxon>
        <taxon>Tineoidea</taxon>
        <taxon>Psychidae</taxon>
        <taxon>Oiketicinae</taxon>
        <taxon>Eumeta</taxon>
    </lineage>
</organism>
<reference evidence="2 3" key="1">
    <citation type="journal article" date="2019" name="Commun. Biol.">
        <title>The bagworm genome reveals a unique fibroin gene that provides high tensile strength.</title>
        <authorList>
            <person name="Kono N."/>
            <person name="Nakamura H."/>
            <person name="Ohtoshi R."/>
            <person name="Tomita M."/>
            <person name="Numata K."/>
            <person name="Arakawa K."/>
        </authorList>
    </citation>
    <scope>NUCLEOTIDE SEQUENCE [LARGE SCALE GENOMIC DNA]</scope>
</reference>
<name>A0A4C1UYQ8_EUMVA</name>
<evidence type="ECO:0000256" key="1">
    <source>
        <dbReference type="SAM" id="MobiDB-lite"/>
    </source>
</evidence>
<accession>A0A4C1UYQ8</accession>
<proteinExistence type="predicted"/>
<dbReference type="AlphaFoldDB" id="A0A4C1UYQ8"/>
<gene>
    <name evidence="2" type="ORF">EVAR_13500_1</name>
</gene>
<evidence type="ECO:0000313" key="2">
    <source>
        <dbReference type="EMBL" id="GBP31380.1"/>
    </source>
</evidence>
<feature type="region of interest" description="Disordered" evidence="1">
    <location>
        <begin position="194"/>
        <end position="219"/>
    </location>
</feature>
<sequence>MNNGGETLRLYRHIVFRGQRPKLARRRSCEIADQQNQKRAVERSIRVRPKRGVIDEDLASIAVDPVFPSGLSTRQARPGRAALTKRPARRGAPVDYLGVITDSICIIYLPMKANLRDYSEKLRCDQLALNMLKTCSVPRRAPPPVADVVVALLRTVVKSPHTLLAGQTALEGYPKIKRPAFLYKSHSCERWASRRRPRLGGGPEGRGRAAGGMSAGPGPAAAAVAAAHTVKSRVANAREIYASPRISRSKRLQRSHQSIVTRLKSVLHGRRHKR</sequence>
<dbReference type="Proteomes" id="UP000299102">
    <property type="component" value="Unassembled WGS sequence"/>
</dbReference>
<dbReference type="EMBL" id="BGZK01000245">
    <property type="protein sequence ID" value="GBP31380.1"/>
    <property type="molecule type" value="Genomic_DNA"/>
</dbReference>
<protein>
    <submittedName>
        <fullName evidence="2">Uncharacterized protein</fullName>
    </submittedName>
</protein>
<feature type="compositionally biased region" description="Gly residues" evidence="1">
    <location>
        <begin position="199"/>
        <end position="215"/>
    </location>
</feature>
<comment type="caution">
    <text evidence="2">The sequence shown here is derived from an EMBL/GenBank/DDBJ whole genome shotgun (WGS) entry which is preliminary data.</text>
</comment>
<keyword evidence="3" id="KW-1185">Reference proteome</keyword>